<evidence type="ECO:0000256" key="1">
    <source>
        <dbReference type="ARBA" id="ARBA00007347"/>
    </source>
</evidence>
<keyword evidence="3" id="KW-0143">Chaperone</keyword>
<keyword evidence="2" id="KW-1015">Disulfide bond</keyword>
<keyword evidence="3" id="KW-0496">Mitochondrion</keyword>
<dbReference type="AlphaFoldDB" id="A0A146INT4"/>
<protein>
    <recommendedName>
        <fullName evidence="3">COX assembly mitochondrial protein</fullName>
    </recommendedName>
</protein>
<evidence type="ECO:0000313" key="5">
    <source>
        <dbReference type="Proteomes" id="UP000613580"/>
    </source>
</evidence>
<gene>
    <name evidence="4" type="ORF">HMN09_00059700</name>
</gene>
<dbReference type="EMBL" id="JACAZE010000001">
    <property type="protein sequence ID" value="KAF7322804.1"/>
    <property type="molecule type" value="Genomic_DNA"/>
</dbReference>
<evidence type="ECO:0000256" key="3">
    <source>
        <dbReference type="RuleBase" id="RU364104"/>
    </source>
</evidence>
<dbReference type="InterPro" id="IPR013892">
    <property type="entry name" value="Cyt_c_biogenesis_Cmc1-like"/>
</dbReference>
<evidence type="ECO:0000313" key="4">
    <source>
        <dbReference type="EMBL" id="KAF7322804.1"/>
    </source>
</evidence>
<dbReference type="OrthoDB" id="532630at2759"/>
<comment type="caution">
    <text evidence="4">The sequence shown here is derived from an EMBL/GenBank/DDBJ whole genome shotgun (WGS) entry which is preliminary data.</text>
</comment>
<dbReference type="Pfam" id="PF08583">
    <property type="entry name" value="Cmc1"/>
    <property type="match status" value="1"/>
</dbReference>
<evidence type="ECO:0000256" key="2">
    <source>
        <dbReference type="ARBA" id="ARBA00023157"/>
    </source>
</evidence>
<accession>A0A146INT4</accession>
<reference evidence="4" key="1">
    <citation type="submission" date="2020-05" db="EMBL/GenBank/DDBJ databases">
        <title>Mycena genomes resolve the evolution of fungal bioluminescence.</title>
        <authorList>
            <person name="Tsai I.J."/>
        </authorList>
    </citation>
    <scope>NUCLEOTIDE SEQUENCE</scope>
    <source>
        <strain evidence="4">110903Hualien_Pintung</strain>
    </source>
</reference>
<dbReference type="GO" id="GO:0005743">
    <property type="term" value="C:mitochondrial inner membrane"/>
    <property type="evidence" value="ECO:0007669"/>
    <property type="project" value="UniProtKB-SubCell"/>
</dbReference>
<sequence>MHPQLSDKKIVCREFMEALEACHESNWSRLFGFCNAQKDNLNLCLREERLKRTAANREASQERKAKAEEARKKFYSNDE</sequence>
<keyword evidence="3" id="KW-0999">Mitochondrion inner membrane</keyword>
<keyword evidence="3" id="KW-0472">Membrane</keyword>
<comment type="function">
    <text evidence="3">Required for mitochondrial cytochrome c oxidase (COX) assembly and respiration.</text>
</comment>
<proteinExistence type="inferred from homology"/>
<dbReference type="Proteomes" id="UP000613580">
    <property type="component" value="Unassembled WGS sequence"/>
</dbReference>
<name>A0A146INT4_MYCCL</name>
<comment type="subcellular location">
    <subcellularLocation>
        <location evidence="3">Mitochondrion inner membrane</location>
    </subcellularLocation>
</comment>
<organism evidence="4 5">
    <name type="scientific">Mycena chlorophos</name>
    <name type="common">Agaric fungus</name>
    <name type="synonym">Agaricus chlorophos</name>
    <dbReference type="NCBI Taxonomy" id="658473"/>
    <lineage>
        <taxon>Eukaryota</taxon>
        <taxon>Fungi</taxon>
        <taxon>Dikarya</taxon>
        <taxon>Basidiomycota</taxon>
        <taxon>Agaricomycotina</taxon>
        <taxon>Agaricomycetes</taxon>
        <taxon>Agaricomycetidae</taxon>
        <taxon>Agaricales</taxon>
        <taxon>Marasmiineae</taxon>
        <taxon>Mycenaceae</taxon>
        <taxon>Mycena</taxon>
    </lineage>
</organism>
<keyword evidence="5" id="KW-1185">Reference proteome</keyword>
<comment type="similarity">
    <text evidence="1 3">Belongs to the CMC family.</text>
</comment>